<dbReference type="Pfam" id="PF00762">
    <property type="entry name" value="Ferrochelatase"/>
    <property type="match status" value="1"/>
</dbReference>
<dbReference type="CDD" id="cd00419">
    <property type="entry name" value="Ferrochelatase_C"/>
    <property type="match status" value="1"/>
</dbReference>
<dbReference type="EMBL" id="JBGCUO010000001">
    <property type="protein sequence ID" value="MEY1660930.1"/>
    <property type="molecule type" value="Genomic_DNA"/>
</dbReference>
<evidence type="ECO:0000256" key="8">
    <source>
        <dbReference type="RuleBase" id="RU000607"/>
    </source>
</evidence>
<dbReference type="SUPFAM" id="SSF53800">
    <property type="entry name" value="Chelatase"/>
    <property type="match status" value="1"/>
</dbReference>
<name>A0ABV4AGZ4_9GAMM</name>
<protein>
    <recommendedName>
        <fullName evidence="7 8">Ferrochelatase</fullName>
        <ecNumber evidence="7 8">4.98.1.1</ecNumber>
    </recommendedName>
    <alternativeName>
        <fullName evidence="7">Heme synthase</fullName>
    </alternativeName>
    <alternativeName>
        <fullName evidence="7">Protoheme ferro-lyase</fullName>
    </alternativeName>
</protein>
<comment type="similarity">
    <text evidence="1 7 8">Belongs to the ferrochelatase family.</text>
</comment>
<dbReference type="HAMAP" id="MF_00323">
    <property type="entry name" value="Ferrochelatase"/>
    <property type="match status" value="1"/>
</dbReference>
<dbReference type="PANTHER" id="PTHR11108">
    <property type="entry name" value="FERROCHELATASE"/>
    <property type="match status" value="1"/>
</dbReference>
<evidence type="ECO:0000256" key="4">
    <source>
        <dbReference type="ARBA" id="ARBA00023239"/>
    </source>
</evidence>
<evidence type="ECO:0000256" key="7">
    <source>
        <dbReference type="HAMAP-Rule" id="MF_00323"/>
    </source>
</evidence>
<dbReference type="PANTHER" id="PTHR11108:SF1">
    <property type="entry name" value="FERROCHELATASE, MITOCHONDRIAL"/>
    <property type="match status" value="1"/>
</dbReference>
<reference evidence="9 10" key="1">
    <citation type="submission" date="2024-07" db="EMBL/GenBank/DDBJ databases">
        <authorList>
            <person name="Ren Q."/>
        </authorList>
    </citation>
    <scope>NUCLEOTIDE SEQUENCE [LARGE SCALE GENOMIC DNA]</scope>
    <source>
        <strain evidence="9 10">REN37</strain>
    </source>
</reference>
<feature type="binding site" evidence="7">
    <location>
        <position position="290"/>
    </location>
    <ligand>
        <name>Fe(2+)</name>
        <dbReference type="ChEBI" id="CHEBI:29033"/>
    </ligand>
</feature>
<evidence type="ECO:0000313" key="9">
    <source>
        <dbReference type="EMBL" id="MEY1660930.1"/>
    </source>
</evidence>
<evidence type="ECO:0000256" key="1">
    <source>
        <dbReference type="ARBA" id="ARBA00007718"/>
    </source>
</evidence>
<keyword evidence="7" id="KW-0479">Metal-binding</keyword>
<dbReference type="InterPro" id="IPR019772">
    <property type="entry name" value="Ferrochelatase_AS"/>
</dbReference>
<comment type="pathway">
    <text evidence="7 8">Porphyrin-containing compound metabolism; protoheme biosynthesis; protoheme from protoporphyrin-IX: step 1/1.</text>
</comment>
<comment type="function">
    <text evidence="7 8">Catalyzes the ferrous insertion into protoporphyrin IX.</text>
</comment>
<keyword evidence="3 7" id="KW-0350">Heme biosynthesis</keyword>
<evidence type="ECO:0000256" key="6">
    <source>
        <dbReference type="ARBA" id="ARBA00024536"/>
    </source>
</evidence>
<accession>A0ABV4AGZ4</accession>
<feature type="binding site" evidence="7">
    <location>
        <position position="209"/>
    </location>
    <ligand>
        <name>Fe(2+)</name>
        <dbReference type="ChEBI" id="CHEBI:29033"/>
    </ligand>
</feature>
<dbReference type="CDD" id="cd03411">
    <property type="entry name" value="Ferrochelatase_N"/>
    <property type="match status" value="1"/>
</dbReference>
<dbReference type="InterPro" id="IPR033659">
    <property type="entry name" value="Ferrochelatase_N"/>
</dbReference>
<keyword evidence="7 8" id="KW-0963">Cytoplasm</keyword>
<gene>
    <name evidence="7 9" type="primary">hemH</name>
    <name evidence="9" type="ORF">AB5I84_02080</name>
</gene>
<evidence type="ECO:0000256" key="2">
    <source>
        <dbReference type="ARBA" id="ARBA00023004"/>
    </source>
</evidence>
<dbReference type="EC" id="4.98.1.1" evidence="7 8"/>
<comment type="catalytic activity">
    <reaction evidence="6">
        <text>Fe-coproporphyrin III + 2 H(+) = coproporphyrin III + Fe(2+)</text>
        <dbReference type="Rhea" id="RHEA:49572"/>
        <dbReference type="ChEBI" id="CHEBI:15378"/>
        <dbReference type="ChEBI" id="CHEBI:29033"/>
        <dbReference type="ChEBI" id="CHEBI:68438"/>
        <dbReference type="ChEBI" id="CHEBI:131725"/>
        <dbReference type="EC" id="4.99.1.9"/>
    </reaction>
    <physiologicalReaction direction="right-to-left" evidence="6">
        <dbReference type="Rhea" id="RHEA:49574"/>
    </physiologicalReaction>
</comment>
<keyword evidence="2 7" id="KW-0408">Iron</keyword>
<comment type="caution">
    <text evidence="9">The sequence shown here is derived from an EMBL/GenBank/DDBJ whole genome shotgun (WGS) entry which is preliminary data.</text>
</comment>
<evidence type="ECO:0000313" key="10">
    <source>
        <dbReference type="Proteomes" id="UP001562065"/>
    </source>
</evidence>
<dbReference type="Gene3D" id="3.40.50.1400">
    <property type="match status" value="2"/>
</dbReference>
<dbReference type="Proteomes" id="UP001562065">
    <property type="component" value="Unassembled WGS sequence"/>
</dbReference>
<comment type="catalytic activity">
    <reaction evidence="7 8">
        <text>heme b + 2 H(+) = protoporphyrin IX + Fe(2+)</text>
        <dbReference type="Rhea" id="RHEA:22584"/>
        <dbReference type="ChEBI" id="CHEBI:15378"/>
        <dbReference type="ChEBI" id="CHEBI:29033"/>
        <dbReference type="ChEBI" id="CHEBI:57306"/>
        <dbReference type="ChEBI" id="CHEBI:60344"/>
        <dbReference type="EC" id="4.98.1.1"/>
    </reaction>
</comment>
<dbReference type="NCBIfam" id="TIGR00109">
    <property type="entry name" value="hemH"/>
    <property type="match status" value="1"/>
</dbReference>
<organism evidence="9 10">
    <name type="scientific">Isoalcanivorax beigongshangi</name>
    <dbReference type="NCBI Taxonomy" id="3238810"/>
    <lineage>
        <taxon>Bacteria</taxon>
        <taxon>Pseudomonadati</taxon>
        <taxon>Pseudomonadota</taxon>
        <taxon>Gammaproteobacteria</taxon>
        <taxon>Oceanospirillales</taxon>
        <taxon>Alcanivoracaceae</taxon>
        <taxon>Isoalcanivorax</taxon>
    </lineage>
</organism>
<keyword evidence="5 7" id="KW-0627">Porphyrin biosynthesis</keyword>
<sequence>MRYQSPHANAVFDQPRTAVLLVNLGTPDAPTPAALRRYLKEFLWDPRVVEIPRLPWWLILNLLVLRLRPKRSAAAYRTVWTERGSPLLFHTQDQCDRLREALQAQYPQLEVAFAMRYGSPSLPQELDRLQAAGVDKLIVLPLYPQYSGSTTGSVVDALGAHFRRRRWVPSLHVVGEYHRHPAYIEALAEQVEQYWARHGRGDRLVFSFHGVPERYATAGDPYPVQCHATAALLAARLGLAEDAWQTTFQSRFGKAKWLTPYTDQTMKALPGQGVKHVQLFCPGFSADCLETLEEIAVENRGYFIEAGGERFEYISALNAEPRHINMMAAVLAAPLADWADRSHS</sequence>
<keyword evidence="10" id="KW-1185">Reference proteome</keyword>
<dbReference type="InterPro" id="IPR001015">
    <property type="entry name" value="Ferrochelatase"/>
</dbReference>
<evidence type="ECO:0000256" key="5">
    <source>
        <dbReference type="ARBA" id="ARBA00023244"/>
    </source>
</evidence>
<keyword evidence="4 7" id="KW-0456">Lyase</keyword>
<dbReference type="RefSeq" id="WP_369454170.1">
    <property type="nucleotide sequence ID" value="NZ_JBGCUO010000001.1"/>
</dbReference>
<dbReference type="InterPro" id="IPR033644">
    <property type="entry name" value="Ferrochelatase_C"/>
</dbReference>
<proteinExistence type="inferred from homology"/>
<comment type="subcellular location">
    <subcellularLocation>
        <location evidence="7 8">Cytoplasm</location>
    </subcellularLocation>
</comment>
<evidence type="ECO:0000256" key="3">
    <source>
        <dbReference type="ARBA" id="ARBA00023133"/>
    </source>
</evidence>
<dbReference type="PROSITE" id="PS00534">
    <property type="entry name" value="FERROCHELATASE"/>
    <property type="match status" value="1"/>
</dbReference>